<dbReference type="CDD" id="cd07743">
    <property type="entry name" value="metallo-hydrolase-like_MBL-fold"/>
    <property type="match status" value="1"/>
</dbReference>
<feature type="domain" description="Metallo-beta-lactamase" evidence="12">
    <location>
        <begin position="16"/>
        <end position="205"/>
    </location>
</feature>
<reference evidence="13 14" key="1">
    <citation type="submission" date="2016-10" db="EMBL/GenBank/DDBJ databases">
        <authorList>
            <person name="de Groot N.N."/>
        </authorList>
    </citation>
    <scope>NUCLEOTIDE SEQUENCE [LARGE SCALE GENOMIC DNA]</scope>
    <source>
        <strain evidence="13 14">DSM 2784</strain>
    </source>
</reference>
<sequence length="296" mass="32755">MSFRQLTEQTGIFESAVSIGVLKLASGFALIDSGVEDSAVKKALQGVGDTWGTFKAILNTHAHADHIGGNAWSARNRGVKIYATEGESHYIEHPDLEPHFLFGCAPISELLNKFYCAKPSLVDVKLRPGVFELEDRRLTLVDLKGHSPAMLGVITEEGLFHVADAVMPEALVTKHKLMFVHDLGQHLETLDRVSKLPASGYLLSHGGYRSEIHALIDLNRSVLLEINDLIFSLASEGAEDTTIHAALCQQLDMVETPGQYYLNHTAVRAHLKYLKDQKKLKLQWEQGRLLWVPEGA</sequence>
<evidence type="ECO:0000256" key="6">
    <source>
        <dbReference type="ARBA" id="ARBA00022723"/>
    </source>
</evidence>
<keyword evidence="14" id="KW-1185">Reference proteome</keyword>
<evidence type="ECO:0000256" key="3">
    <source>
        <dbReference type="ARBA" id="ARBA00004418"/>
    </source>
</evidence>
<protein>
    <recommendedName>
        <fullName evidence="5">beta-lactamase</fullName>
        <ecNumber evidence="5">3.5.2.6</ecNumber>
    </recommendedName>
</protein>
<evidence type="ECO:0000256" key="10">
    <source>
        <dbReference type="ARBA" id="ARBA00022833"/>
    </source>
</evidence>
<keyword evidence="9" id="KW-0378">Hydrolase</keyword>
<dbReference type="GO" id="GO:0042597">
    <property type="term" value="C:periplasmic space"/>
    <property type="evidence" value="ECO:0007669"/>
    <property type="project" value="UniProtKB-SubCell"/>
</dbReference>
<dbReference type="InterPro" id="IPR050855">
    <property type="entry name" value="NDM-1-like"/>
</dbReference>
<dbReference type="PANTHER" id="PTHR42951:SF14">
    <property type="entry name" value="METALLO-BETA-LACTAMASE SUPERFAMILY PROTEIN"/>
    <property type="match status" value="1"/>
</dbReference>
<evidence type="ECO:0000256" key="9">
    <source>
        <dbReference type="ARBA" id="ARBA00022801"/>
    </source>
</evidence>
<evidence type="ECO:0000259" key="12">
    <source>
        <dbReference type="SMART" id="SM00849"/>
    </source>
</evidence>
<evidence type="ECO:0000256" key="2">
    <source>
        <dbReference type="ARBA" id="ARBA00001947"/>
    </source>
</evidence>
<keyword evidence="7" id="KW-0732">Signal</keyword>
<dbReference type="RefSeq" id="WP_092589416.1">
    <property type="nucleotide sequence ID" value="NZ_FMWL01000002.1"/>
</dbReference>
<dbReference type="Gene3D" id="3.60.15.10">
    <property type="entry name" value="Ribonuclease Z/Hydroxyacylglutathione hydrolase-like"/>
    <property type="match status" value="1"/>
</dbReference>
<dbReference type="GO" id="GO:0008270">
    <property type="term" value="F:zinc ion binding"/>
    <property type="evidence" value="ECO:0007669"/>
    <property type="project" value="InterPro"/>
</dbReference>
<proteinExistence type="inferred from homology"/>
<dbReference type="AlphaFoldDB" id="A0A1G5RTK2"/>
<evidence type="ECO:0000313" key="14">
    <source>
        <dbReference type="Proteomes" id="UP000199208"/>
    </source>
</evidence>
<name>A0A1G5RTK2_9FIRM</name>
<dbReference type="EMBL" id="FMWL01000002">
    <property type="protein sequence ID" value="SCZ77178.1"/>
    <property type="molecule type" value="Genomic_DNA"/>
</dbReference>
<evidence type="ECO:0000313" key="13">
    <source>
        <dbReference type="EMBL" id="SCZ77178.1"/>
    </source>
</evidence>
<evidence type="ECO:0000256" key="11">
    <source>
        <dbReference type="ARBA" id="ARBA00023251"/>
    </source>
</evidence>
<keyword evidence="11" id="KW-0046">Antibiotic resistance</keyword>
<dbReference type="Proteomes" id="UP000199208">
    <property type="component" value="Unassembled WGS sequence"/>
</dbReference>
<dbReference type="InterPro" id="IPR001279">
    <property type="entry name" value="Metallo-B-lactamas"/>
</dbReference>
<accession>A0A1G5RTK2</accession>
<evidence type="ECO:0000256" key="5">
    <source>
        <dbReference type="ARBA" id="ARBA00012865"/>
    </source>
</evidence>
<evidence type="ECO:0000256" key="8">
    <source>
        <dbReference type="ARBA" id="ARBA00022764"/>
    </source>
</evidence>
<dbReference type="GO" id="GO:0008800">
    <property type="term" value="F:beta-lactamase activity"/>
    <property type="evidence" value="ECO:0007669"/>
    <property type="project" value="UniProtKB-EC"/>
</dbReference>
<dbReference type="OrthoDB" id="9761531at2"/>
<evidence type="ECO:0000256" key="1">
    <source>
        <dbReference type="ARBA" id="ARBA00001526"/>
    </source>
</evidence>
<dbReference type="InterPro" id="IPR036866">
    <property type="entry name" value="RibonucZ/Hydroxyglut_hydro"/>
</dbReference>
<dbReference type="EC" id="3.5.2.6" evidence="5"/>
<dbReference type="InterPro" id="IPR001018">
    <property type="entry name" value="Beta-lactamase_class-B_CS"/>
</dbReference>
<dbReference type="GO" id="GO:0046677">
    <property type="term" value="P:response to antibiotic"/>
    <property type="evidence" value="ECO:0007669"/>
    <property type="project" value="UniProtKB-KW"/>
</dbReference>
<gene>
    <name evidence="13" type="ORF">SAMN03080599_00623</name>
</gene>
<dbReference type="PANTHER" id="PTHR42951">
    <property type="entry name" value="METALLO-BETA-LACTAMASE DOMAIN-CONTAINING"/>
    <property type="match status" value="1"/>
</dbReference>
<comment type="cofactor">
    <cofactor evidence="2">
        <name>Zn(2+)</name>
        <dbReference type="ChEBI" id="CHEBI:29105"/>
    </cofactor>
</comment>
<keyword evidence="8" id="KW-0574">Periplasm</keyword>
<evidence type="ECO:0000256" key="7">
    <source>
        <dbReference type="ARBA" id="ARBA00022729"/>
    </source>
</evidence>
<dbReference type="GO" id="GO:0017001">
    <property type="term" value="P:antibiotic catabolic process"/>
    <property type="evidence" value="ECO:0007669"/>
    <property type="project" value="InterPro"/>
</dbReference>
<comment type="subcellular location">
    <subcellularLocation>
        <location evidence="3">Periplasm</location>
    </subcellularLocation>
</comment>
<organism evidence="13 14">
    <name type="scientific">Acidaminobacter hydrogenoformans DSM 2784</name>
    <dbReference type="NCBI Taxonomy" id="1120920"/>
    <lineage>
        <taxon>Bacteria</taxon>
        <taxon>Bacillati</taxon>
        <taxon>Bacillota</taxon>
        <taxon>Clostridia</taxon>
        <taxon>Peptostreptococcales</taxon>
        <taxon>Acidaminobacteraceae</taxon>
        <taxon>Acidaminobacter</taxon>
    </lineage>
</organism>
<dbReference type="SMART" id="SM00849">
    <property type="entry name" value="Lactamase_B"/>
    <property type="match status" value="1"/>
</dbReference>
<evidence type="ECO:0000256" key="4">
    <source>
        <dbReference type="ARBA" id="ARBA00005250"/>
    </source>
</evidence>
<dbReference type="Pfam" id="PF00753">
    <property type="entry name" value="Lactamase_B"/>
    <property type="match status" value="1"/>
</dbReference>
<keyword evidence="6" id="KW-0479">Metal-binding</keyword>
<dbReference type="PROSITE" id="PS00743">
    <property type="entry name" value="BETA_LACTAMASE_B_1"/>
    <property type="match status" value="1"/>
</dbReference>
<dbReference type="SUPFAM" id="SSF56281">
    <property type="entry name" value="Metallo-hydrolase/oxidoreductase"/>
    <property type="match status" value="1"/>
</dbReference>
<comment type="similarity">
    <text evidence="4">Belongs to the metallo-beta-lactamase superfamily. Class-B beta-lactamase family.</text>
</comment>
<keyword evidence="10" id="KW-0862">Zinc</keyword>
<comment type="catalytic activity">
    <reaction evidence="1">
        <text>a beta-lactam + H2O = a substituted beta-amino acid</text>
        <dbReference type="Rhea" id="RHEA:20401"/>
        <dbReference type="ChEBI" id="CHEBI:15377"/>
        <dbReference type="ChEBI" id="CHEBI:35627"/>
        <dbReference type="ChEBI" id="CHEBI:140347"/>
        <dbReference type="EC" id="3.5.2.6"/>
    </reaction>
</comment>
<dbReference type="STRING" id="1120920.SAMN03080599_00623"/>